<protein>
    <submittedName>
        <fullName evidence="2">Uncharacterized protein</fullName>
    </submittedName>
</protein>
<gene>
    <name evidence="2" type="ORF">TPA0910_11300</name>
</gene>
<evidence type="ECO:0000313" key="2">
    <source>
        <dbReference type="EMBL" id="GHJ26697.1"/>
    </source>
</evidence>
<evidence type="ECO:0000256" key="1">
    <source>
        <dbReference type="SAM" id="MobiDB-lite"/>
    </source>
</evidence>
<feature type="region of interest" description="Disordered" evidence="1">
    <location>
        <begin position="104"/>
        <end position="125"/>
    </location>
</feature>
<dbReference type="EMBL" id="BNEK01000002">
    <property type="protein sequence ID" value="GHJ26697.1"/>
    <property type="molecule type" value="Genomic_DNA"/>
</dbReference>
<sequence length="152" mass="16168">MKRDGSVKEEWDSTLGSAHAFGAFGARHGAPPGDKHPPGGRAPAWSALCANRRLRRLGHPVVDHVRRCLEARLAADEDHAAPPAPCHPRCAMARQAHPGERVDLEEPQPVSVGDPEDGCFGGVPQPGVWGQWARLPSEGADRVASSVEGQIS</sequence>
<reference evidence="2" key="1">
    <citation type="submission" date="2024-05" db="EMBL/GenBank/DDBJ databases">
        <title>Whole genome shotgun sequence of Streptomyces hygroscopicus NBRC 113678.</title>
        <authorList>
            <person name="Komaki H."/>
            <person name="Tamura T."/>
        </authorList>
    </citation>
    <scope>NUCLEOTIDE SEQUENCE</scope>
    <source>
        <strain evidence="2">N11-34</strain>
    </source>
</reference>
<comment type="caution">
    <text evidence="2">The sequence shown here is derived from an EMBL/GenBank/DDBJ whole genome shotgun (WGS) entry which is preliminary data.</text>
</comment>
<name>A0ABQ3TTQ7_STRHY</name>
<evidence type="ECO:0000313" key="3">
    <source>
        <dbReference type="Proteomes" id="UP001054854"/>
    </source>
</evidence>
<feature type="region of interest" description="Disordered" evidence="1">
    <location>
        <begin position="22"/>
        <end position="42"/>
    </location>
</feature>
<proteinExistence type="predicted"/>
<organism evidence="2 3">
    <name type="scientific">Streptomyces hygroscopicus</name>
    <dbReference type="NCBI Taxonomy" id="1912"/>
    <lineage>
        <taxon>Bacteria</taxon>
        <taxon>Bacillati</taxon>
        <taxon>Actinomycetota</taxon>
        <taxon>Actinomycetes</taxon>
        <taxon>Kitasatosporales</taxon>
        <taxon>Streptomycetaceae</taxon>
        <taxon>Streptomyces</taxon>
        <taxon>Streptomyces violaceusniger group</taxon>
    </lineage>
</organism>
<feature type="compositionally biased region" description="Low complexity" evidence="1">
    <location>
        <begin position="22"/>
        <end position="32"/>
    </location>
</feature>
<accession>A0ABQ3TTQ7</accession>
<dbReference type="Proteomes" id="UP001054854">
    <property type="component" value="Unassembled WGS sequence"/>
</dbReference>
<keyword evidence="3" id="KW-1185">Reference proteome</keyword>